<name>A0ABW2GEB0_9ACTN</name>
<protein>
    <submittedName>
        <fullName evidence="2">Uncharacterized protein</fullName>
    </submittedName>
</protein>
<dbReference type="EMBL" id="JBHSZO010000003">
    <property type="protein sequence ID" value="MFC7217092.1"/>
    <property type="molecule type" value="Genomic_DNA"/>
</dbReference>
<gene>
    <name evidence="2" type="ORF">ACFQLX_02725</name>
</gene>
<dbReference type="RefSeq" id="WP_386411497.1">
    <property type="nucleotide sequence ID" value="NZ_JBHSZO010000003.1"/>
</dbReference>
<reference evidence="3" key="1">
    <citation type="journal article" date="2019" name="Int. J. Syst. Evol. Microbiol.">
        <title>The Global Catalogue of Microorganisms (GCM) 10K type strain sequencing project: providing services to taxonomists for standard genome sequencing and annotation.</title>
        <authorList>
            <consortium name="The Broad Institute Genomics Platform"/>
            <consortium name="The Broad Institute Genome Sequencing Center for Infectious Disease"/>
            <person name="Wu L."/>
            <person name="Ma J."/>
        </authorList>
    </citation>
    <scope>NUCLEOTIDE SEQUENCE [LARGE SCALE GENOMIC DNA]</scope>
    <source>
        <strain evidence="3">CGMCC 1.13681</strain>
    </source>
</reference>
<dbReference type="Proteomes" id="UP001596413">
    <property type="component" value="Unassembled WGS sequence"/>
</dbReference>
<evidence type="ECO:0000313" key="2">
    <source>
        <dbReference type="EMBL" id="MFC7217092.1"/>
    </source>
</evidence>
<sequence length="68" mass="7377">MRQLLAGLPHTPSDEQLERLVDVVRAEVERREYAAYASGWQDAVEARRSSSGGGDRTAGLRLIAGGSH</sequence>
<evidence type="ECO:0000256" key="1">
    <source>
        <dbReference type="SAM" id="MobiDB-lite"/>
    </source>
</evidence>
<feature type="region of interest" description="Disordered" evidence="1">
    <location>
        <begin position="44"/>
        <end position="68"/>
    </location>
</feature>
<organism evidence="2 3">
    <name type="scientific">Streptomyces polyrhachis</name>
    <dbReference type="NCBI Taxonomy" id="1282885"/>
    <lineage>
        <taxon>Bacteria</taxon>
        <taxon>Bacillati</taxon>
        <taxon>Actinomycetota</taxon>
        <taxon>Actinomycetes</taxon>
        <taxon>Kitasatosporales</taxon>
        <taxon>Streptomycetaceae</taxon>
        <taxon>Streptomyces</taxon>
    </lineage>
</organism>
<accession>A0ABW2GEB0</accession>
<evidence type="ECO:0000313" key="3">
    <source>
        <dbReference type="Proteomes" id="UP001596413"/>
    </source>
</evidence>
<comment type="caution">
    <text evidence="2">The sequence shown here is derived from an EMBL/GenBank/DDBJ whole genome shotgun (WGS) entry which is preliminary data.</text>
</comment>
<proteinExistence type="predicted"/>
<keyword evidence="3" id="KW-1185">Reference proteome</keyword>